<organism evidence="2 3">
    <name type="scientific">Puccinia triticina</name>
    <dbReference type="NCBI Taxonomy" id="208348"/>
    <lineage>
        <taxon>Eukaryota</taxon>
        <taxon>Fungi</taxon>
        <taxon>Dikarya</taxon>
        <taxon>Basidiomycota</taxon>
        <taxon>Pucciniomycotina</taxon>
        <taxon>Pucciniomycetes</taxon>
        <taxon>Pucciniales</taxon>
        <taxon>Pucciniaceae</taxon>
        <taxon>Puccinia</taxon>
    </lineage>
</organism>
<evidence type="ECO:0000313" key="2">
    <source>
        <dbReference type="EMBL" id="WAQ83062.1"/>
    </source>
</evidence>
<name>A0ABY7CF02_9BASI</name>
<gene>
    <name evidence="2" type="ORF">PtA15_3A429</name>
</gene>
<sequence length="101" mass="10510">MILPFESSGDPQSPNAAKNFLGLPPQVAPHSEKTENPSKSQSGNNQLPPSRLAAPTLSNTATNPHASGVIALATLQRQGLASIVLVCKANSPNAVRCNDQQ</sequence>
<keyword evidence="3" id="KW-1185">Reference proteome</keyword>
<dbReference type="RefSeq" id="XP_053018617.1">
    <property type="nucleotide sequence ID" value="XM_053167396.1"/>
</dbReference>
<evidence type="ECO:0000313" key="3">
    <source>
        <dbReference type="Proteomes" id="UP001164743"/>
    </source>
</evidence>
<reference evidence="2" key="1">
    <citation type="submission" date="2022-10" db="EMBL/GenBank/DDBJ databases">
        <title>Puccinia triticina Genome sequencing and assembly.</title>
        <authorList>
            <person name="Li C."/>
        </authorList>
    </citation>
    <scope>NUCLEOTIDE SEQUENCE</scope>
    <source>
        <strain evidence="2">Pt15</strain>
    </source>
</reference>
<proteinExistence type="predicted"/>
<dbReference type="EMBL" id="CP110423">
    <property type="protein sequence ID" value="WAQ83062.1"/>
    <property type="molecule type" value="Genomic_DNA"/>
</dbReference>
<feature type="compositionally biased region" description="Polar residues" evidence="1">
    <location>
        <begin position="37"/>
        <end position="48"/>
    </location>
</feature>
<feature type="region of interest" description="Disordered" evidence="1">
    <location>
        <begin position="1"/>
        <end position="63"/>
    </location>
</feature>
<dbReference type="Proteomes" id="UP001164743">
    <property type="component" value="Chromosome 3A"/>
</dbReference>
<evidence type="ECO:0000256" key="1">
    <source>
        <dbReference type="SAM" id="MobiDB-lite"/>
    </source>
</evidence>
<accession>A0ABY7CF02</accession>
<dbReference type="GeneID" id="77808291"/>
<protein>
    <submittedName>
        <fullName evidence="2">Uncharacterized protein</fullName>
    </submittedName>
</protein>